<dbReference type="STRING" id="1182541.W9Z8Z3"/>
<evidence type="ECO:0000313" key="2">
    <source>
        <dbReference type="Proteomes" id="UP000019484"/>
    </source>
</evidence>
<organism evidence="1 2">
    <name type="scientific">Capronia coronata CBS 617.96</name>
    <dbReference type="NCBI Taxonomy" id="1182541"/>
    <lineage>
        <taxon>Eukaryota</taxon>
        <taxon>Fungi</taxon>
        <taxon>Dikarya</taxon>
        <taxon>Ascomycota</taxon>
        <taxon>Pezizomycotina</taxon>
        <taxon>Eurotiomycetes</taxon>
        <taxon>Chaetothyriomycetidae</taxon>
        <taxon>Chaetothyriales</taxon>
        <taxon>Herpotrichiellaceae</taxon>
        <taxon>Capronia</taxon>
    </lineage>
</organism>
<dbReference type="OrthoDB" id="21463at2759"/>
<gene>
    <name evidence="1" type="ORF">A1O1_04081</name>
</gene>
<evidence type="ECO:0008006" key="3">
    <source>
        <dbReference type="Google" id="ProtNLM"/>
    </source>
</evidence>
<dbReference type="EMBL" id="AMWN01000003">
    <property type="protein sequence ID" value="EXJ90974.1"/>
    <property type="molecule type" value="Genomic_DNA"/>
</dbReference>
<accession>W9Z8Z3</accession>
<name>W9Z8Z3_9EURO</name>
<keyword evidence="2" id="KW-1185">Reference proteome</keyword>
<dbReference type="RefSeq" id="XP_007723168.1">
    <property type="nucleotide sequence ID" value="XM_007724978.1"/>
</dbReference>
<comment type="caution">
    <text evidence="1">The sequence shown here is derived from an EMBL/GenBank/DDBJ whole genome shotgun (WGS) entry which is preliminary data.</text>
</comment>
<proteinExistence type="predicted"/>
<dbReference type="AlphaFoldDB" id="W9Z8Z3"/>
<sequence>MSIRLAPGLGPQLRQASNLLQPSAVGQTFKRTAATTLMSLKREELLEQENYAIQRQLPRQWKVGDVYAPHDLSGAEARKWRKRHRPTTDAFDALSINPLSLYKAGTSFSLVMIPGC</sequence>
<evidence type="ECO:0000313" key="1">
    <source>
        <dbReference type="EMBL" id="EXJ90974.1"/>
    </source>
</evidence>
<dbReference type="GeneID" id="19158967"/>
<dbReference type="Proteomes" id="UP000019484">
    <property type="component" value="Unassembled WGS sequence"/>
</dbReference>
<dbReference type="HOGENOM" id="CLU_2096574_0_0_1"/>
<reference evidence="1 2" key="1">
    <citation type="submission" date="2013-03" db="EMBL/GenBank/DDBJ databases">
        <title>The Genome Sequence of Capronia coronata CBS 617.96.</title>
        <authorList>
            <consortium name="The Broad Institute Genomics Platform"/>
            <person name="Cuomo C."/>
            <person name="de Hoog S."/>
            <person name="Gorbushina A."/>
            <person name="Walker B."/>
            <person name="Young S.K."/>
            <person name="Zeng Q."/>
            <person name="Gargeya S."/>
            <person name="Fitzgerald M."/>
            <person name="Haas B."/>
            <person name="Abouelleil A."/>
            <person name="Allen A.W."/>
            <person name="Alvarado L."/>
            <person name="Arachchi H.M."/>
            <person name="Berlin A.M."/>
            <person name="Chapman S.B."/>
            <person name="Gainer-Dewar J."/>
            <person name="Goldberg J."/>
            <person name="Griggs A."/>
            <person name="Gujja S."/>
            <person name="Hansen M."/>
            <person name="Howarth C."/>
            <person name="Imamovic A."/>
            <person name="Ireland A."/>
            <person name="Larimer J."/>
            <person name="McCowan C."/>
            <person name="Murphy C."/>
            <person name="Pearson M."/>
            <person name="Poon T.W."/>
            <person name="Priest M."/>
            <person name="Roberts A."/>
            <person name="Saif S."/>
            <person name="Shea T."/>
            <person name="Sisk P."/>
            <person name="Sykes S."/>
            <person name="Wortman J."/>
            <person name="Nusbaum C."/>
            <person name="Birren B."/>
        </authorList>
    </citation>
    <scope>NUCLEOTIDE SEQUENCE [LARGE SCALE GENOMIC DNA]</scope>
    <source>
        <strain evidence="1 2">CBS 617.96</strain>
    </source>
</reference>
<protein>
    <recommendedName>
        <fullName evidence="3">Ribosomal protein S18</fullName>
    </recommendedName>
</protein>